<dbReference type="InterPro" id="IPR058922">
    <property type="entry name" value="WHD_DRP"/>
</dbReference>
<evidence type="ECO:0000256" key="5">
    <source>
        <dbReference type="ARBA" id="ARBA00022821"/>
    </source>
</evidence>
<dbReference type="Pfam" id="PF23559">
    <property type="entry name" value="WHD_DRP"/>
    <property type="match status" value="1"/>
</dbReference>
<dbReference type="Pfam" id="PF00931">
    <property type="entry name" value="NB-ARC"/>
    <property type="match status" value="1"/>
</dbReference>
<evidence type="ECO:0000259" key="7">
    <source>
        <dbReference type="Pfam" id="PF00931"/>
    </source>
</evidence>
<evidence type="ECO:0000259" key="8">
    <source>
        <dbReference type="Pfam" id="PF18052"/>
    </source>
</evidence>
<keyword evidence="2" id="KW-0433">Leucine-rich repeat</keyword>
<protein>
    <submittedName>
        <fullName evidence="11">Uncharacterized protein</fullName>
    </submittedName>
</protein>
<accession>B9G2C1</accession>
<feature type="domain" description="NB-ARC" evidence="7">
    <location>
        <begin position="155"/>
        <end position="240"/>
    </location>
</feature>
<gene>
    <name evidence="11" type="ORF">OsJ_28528</name>
</gene>
<evidence type="ECO:0000256" key="6">
    <source>
        <dbReference type="ARBA" id="ARBA00023054"/>
    </source>
</evidence>
<dbReference type="PRINTS" id="PR00364">
    <property type="entry name" value="DISEASERSIST"/>
</dbReference>
<dbReference type="GO" id="GO:0043531">
    <property type="term" value="F:ADP binding"/>
    <property type="evidence" value="ECO:0007669"/>
    <property type="project" value="InterPro"/>
</dbReference>
<dbReference type="EMBL" id="CM000146">
    <property type="protein sequence ID" value="EEE69267.1"/>
    <property type="molecule type" value="Genomic_DNA"/>
</dbReference>
<dbReference type="Gene3D" id="3.40.50.300">
    <property type="entry name" value="P-loop containing nucleotide triphosphate hydrolases"/>
    <property type="match status" value="1"/>
</dbReference>
<feature type="domain" description="Disease resistance R13L4/SHOC-2-like LRR" evidence="10">
    <location>
        <begin position="367"/>
        <end position="741"/>
    </location>
</feature>
<dbReference type="PANTHER" id="PTHR19338">
    <property type="entry name" value="TRANSLOCASE OF INNER MITOCHONDRIAL MEMBRANE 13 HOMOLOG"/>
    <property type="match status" value="1"/>
</dbReference>
<evidence type="ECO:0000313" key="11">
    <source>
        <dbReference type="EMBL" id="EEE69267.1"/>
    </source>
</evidence>
<comment type="similarity">
    <text evidence="1">Belongs to the disease resistance NB-LRR family.</text>
</comment>
<evidence type="ECO:0000256" key="3">
    <source>
        <dbReference type="ARBA" id="ARBA00022737"/>
    </source>
</evidence>
<keyword evidence="5" id="KW-0611">Plant defense</keyword>
<evidence type="ECO:0000256" key="4">
    <source>
        <dbReference type="ARBA" id="ARBA00022741"/>
    </source>
</evidence>
<proteinExistence type="inferred from homology"/>
<dbReference type="Pfam" id="PF18052">
    <property type="entry name" value="Rx_N"/>
    <property type="match status" value="1"/>
</dbReference>
<dbReference type="Pfam" id="PF23598">
    <property type="entry name" value="LRR_14"/>
    <property type="match status" value="1"/>
</dbReference>
<dbReference type="SUPFAM" id="SSF52540">
    <property type="entry name" value="P-loop containing nucleoside triphosphate hydrolases"/>
    <property type="match status" value="1"/>
</dbReference>
<dbReference type="GO" id="GO:0006952">
    <property type="term" value="P:defense response"/>
    <property type="evidence" value="ECO:0007669"/>
    <property type="project" value="UniProtKB-KW"/>
</dbReference>
<evidence type="ECO:0000256" key="2">
    <source>
        <dbReference type="ARBA" id="ARBA00022614"/>
    </source>
</evidence>
<dbReference type="Proteomes" id="UP000007752">
    <property type="component" value="Chromosome 9"/>
</dbReference>
<evidence type="ECO:0000259" key="9">
    <source>
        <dbReference type="Pfam" id="PF23559"/>
    </source>
</evidence>
<reference evidence="11" key="2">
    <citation type="submission" date="2008-12" db="EMBL/GenBank/DDBJ databases">
        <title>Improved gene annotation of the rice (Oryza sativa) genomes.</title>
        <authorList>
            <person name="Wang J."/>
            <person name="Li R."/>
            <person name="Fan W."/>
            <person name="Huang Q."/>
            <person name="Zhang J."/>
            <person name="Zhou Y."/>
            <person name="Hu Y."/>
            <person name="Zi S."/>
            <person name="Li J."/>
            <person name="Ni P."/>
            <person name="Zheng H."/>
            <person name="Zhang Y."/>
            <person name="Zhao M."/>
            <person name="Hao Q."/>
            <person name="McDermott J."/>
            <person name="Samudrala R."/>
            <person name="Kristiansen K."/>
            <person name="Wong G.K.-S."/>
        </authorList>
    </citation>
    <scope>NUCLEOTIDE SEQUENCE</scope>
</reference>
<sequence>MGLVTGAMGSLLPKMVQLLKEEYNLQIGVRKKIESLLRELDSVYAVLRVVGEVPPDPHMLRRLRKKIGKLFKKVKVRRKIAGAIQDIDKKLKEVAARCGRYTVDDIVVAKPEYQATIDPRLLNLFRMATELVGIDGPMDELIEMLALGDDIHPSMNKPKVVSIFGFGGLGKTTLAKAVYNKFKPGFDSGAFVPIGQHPDMKKVLRDILIDLDKQRYMHSIMMLLDERQLMNELQEFIQKKSIFPEDYYIEKNMLIWKWITEGFVHEEKAAGIGLFELGEGYFNELINRSLILPAEAEDKGYIDGCHVHDMVLDLVRLLSAEENFVTVLDGNEELVLLSRNSRRLALQCKSSEPNVECPLLANKGVEQLRSFVVTECCDISMASTGSHVIRVLALQNCLILDHCSKHSLQHVWSLLHLRYLGLQYIDSIEIPEDVGHLKFLQVLDLLGTQIKELPESMGLLTKLVCLRANRIYKVSAGLIGELTSLEEIWIEAENDDRIQFMKALGKLSKLRVLWIRLSTYEPDERPNRDLLDCLHNLHSIQTVDIYASSGKKSVMWEEGHASPQCLRHLCLQTLKFCRFPMWLNSSFLPNLCYLELQVMALKEQDIETLGRLPELNYLKLDSNYTATISMGGTSGDVYFQKLRIFKAPRSLVWFDLHNIICNEKAIMPSLESLKFTVHVRFLKDTNLLCFENQLGFRNLGRTSLQRVEADIYCAGAHTKEVEEAEAALAQAAAVHPNHPTLKIVRISEDRLLSPYKEPDRNITYKTAFKNVKARVVKDDVGYFDFHWLLHNPNIRKFEVYIDCEDATLEEVEEAEAAAWCAANDHPNRPALEIIRRDEDKMMLFDIHQEKFSVSINYENASLEEVEEAEAAARYAVDVHLNRPTLELKRYGEKKMALSDQDQTEQKPCTTL</sequence>
<dbReference type="Gene3D" id="1.20.5.4130">
    <property type="match status" value="1"/>
</dbReference>
<evidence type="ECO:0000256" key="1">
    <source>
        <dbReference type="ARBA" id="ARBA00008894"/>
    </source>
</evidence>
<dbReference type="InterPro" id="IPR055414">
    <property type="entry name" value="LRR_R13L4/SHOC2-like"/>
</dbReference>
<feature type="domain" description="Disease resistance N-terminal" evidence="8">
    <location>
        <begin position="7"/>
        <end position="67"/>
    </location>
</feature>
<reference evidence="11" key="1">
    <citation type="journal article" date="2005" name="PLoS Biol.">
        <title>The genomes of Oryza sativa: a history of duplications.</title>
        <authorList>
            <person name="Yu J."/>
            <person name="Wang J."/>
            <person name="Lin W."/>
            <person name="Li S."/>
            <person name="Li H."/>
            <person name="Zhou J."/>
            <person name="Ni P."/>
            <person name="Dong W."/>
            <person name="Hu S."/>
            <person name="Zeng C."/>
            <person name="Zhang J."/>
            <person name="Zhang Y."/>
            <person name="Li R."/>
            <person name="Xu Z."/>
            <person name="Li S."/>
            <person name="Li X."/>
            <person name="Zheng H."/>
            <person name="Cong L."/>
            <person name="Lin L."/>
            <person name="Yin J."/>
            <person name="Geng J."/>
            <person name="Li G."/>
            <person name="Shi J."/>
            <person name="Liu J."/>
            <person name="Lv H."/>
            <person name="Li J."/>
            <person name="Wang J."/>
            <person name="Deng Y."/>
            <person name="Ran L."/>
            <person name="Shi X."/>
            <person name="Wang X."/>
            <person name="Wu Q."/>
            <person name="Li C."/>
            <person name="Ren X."/>
            <person name="Wang J."/>
            <person name="Wang X."/>
            <person name="Li D."/>
            <person name="Liu D."/>
            <person name="Zhang X."/>
            <person name="Ji Z."/>
            <person name="Zhao W."/>
            <person name="Sun Y."/>
            <person name="Zhang Z."/>
            <person name="Bao J."/>
            <person name="Han Y."/>
            <person name="Dong L."/>
            <person name="Ji J."/>
            <person name="Chen P."/>
            <person name="Wu S."/>
            <person name="Liu J."/>
            <person name="Xiao Y."/>
            <person name="Bu D."/>
            <person name="Tan J."/>
            <person name="Yang L."/>
            <person name="Ye C."/>
            <person name="Zhang J."/>
            <person name="Xu J."/>
            <person name="Zhou Y."/>
            <person name="Yu Y."/>
            <person name="Zhang B."/>
            <person name="Zhuang S."/>
            <person name="Wei H."/>
            <person name="Liu B."/>
            <person name="Lei M."/>
            <person name="Yu H."/>
            <person name="Li Y."/>
            <person name="Xu H."/>
            <person name="Wei S."/>
            <person name="He X."/>
            <person name="Fang L."/>
            <person name="Zhang Z."/>
            <person name="Zhang Y."/>
            <person name="Huang X."/>
            <person name="Su Z."/>
            <person name="Tong W."/>
            <person name="Li J."/>
            <person name="Tong Z."/>
            <person name="Li S."/>
            <person name="Ye J."/>
            <person name="Wang L."/>
            <person name="Fang L."/>
            <person name="Lei T."/>
            <person name="Chen C."/>
            <person name="Chen H."/>
            <person name="Xu Z."/>
            <person name="Li H."/>
            <person name="Huang H."/>
            <person name="Zhang F."/>
            <person name="Xu H."/>
            <person name="Li N."/>
            <person name="Zhao C."/>
            <person name="Li S."/>
            <person name="Dong L."/>
            <person name="Huang Y."/>
            <person name="Li L."/>
            <person name="Xi Y."/>
            <person name="Qi Q."/>
            <person name="Li W."/>
            <person name="Zhang B."/>
            <person name="Hu W."/>
            <person name="Zhang Y."/>
            <person name="Tian X."/>
            <person name="Jiao Y."/>
            <person name="Liang X."/>
            <person name="Jin J."/>
            <person name="Gao L."/>
            <person name="Zheng W."/>
            <person name="Hao B."/>
            <person name="Liu S."/>
            <person name="Wang W."/>
            <person name="Yuan L."/>
            <person name="Cao M."/>
            <person name="McDermott J."/>
            <person name="Samudrala R."/>
            <person name="Wang J."/>
            <person name="Wong G.K."/>
            <person name="Yang H."/>
        </authorList>
    </citation>
    <scope>NUCLEOTIDE SEQUENCE [LARGE SCALE GENOMIC DNA]</scope>
</reference>
<name>B9G2C1_ORYSJ</name>
<evidence type="ECO:0000259" key="10">
    <source>
        <dbReference type="Pfam" id="PF23598"/>
    </source>
</evidence>
<keyword evidence="6" id="KW-0175">Coiled coil</keyword>
<dbReference type="GO" id="GO:0051707">
    <property type="term" value="P:response to other organism"/>
    <property type="evidence" value="ECO:0007669"/>
    <property type="project" value="UniProtKB-ARBA"/>
</dbReference>
<dbReference type="InterPro" id="IPR027417">
    <property type="entry name" value="P-loop_NTPase"/>
</dbReference>
<dbReference type="PANTHER" id="PTHR19338:SF75">
    <property type="entry name" value="OS08G0170100 PROTEIN"/>
    <property type="match status" value="1"/>
</dbReference>
<keyword evidence="3" id="KW-0677">Repeat</keyword>
<dbReference type="InterPro" id="IPR002182">
    <property type="entry name" value="NB-ARC"/>
</dbReference>
<dbReference type="InterPro" id="IPR041118">
    <property type="entry name" value="Rx_N"/>
</dbReference>
<dbReference type="Gene3D" id="3.80.10.10">
    <property type="entry name" value="Ribonuclease Inhibitor"/>
    <property type="match status" value="1"/>
</dbReference>
<keyword evidence="4" id="KW-0547">Nucleotide-binding</keyword>
<dbReference type="SUPFAM" id="SSF52058">
    <property type="entry name" value="L domain-like"/>
    <property type="match status" value="1"/>
</dbReference>
<dbReference type="AlphaFoldDB" id="B9G2C1"/>
<feature type="domain" description="Disease resistance protein winged helix" evidence="9">
    <location>
        <begin position="242"/>
        <end position="315"/>
    </location>
</feature>
<dbReference type="InterPro" id="IPR032675">
    <property type="entry name" value="LRR_dom_sf"/>
</dbReference>
<organism evidence="11">
    <name type="scientific">Oryza sativa subsp. japonica</name>
    <name type="common">Rice</name>
    <dbReference type="NCBI Taxonomy" id="39947"/>
    <lineage>
        <taxon>Eukaryota</taxon>
        <taxon>Viridiplantae</taxon>
        <taxon>Streptophyta</taxon>
        <taxon>Embryophyta</taxon>
        <taxon>Tracheophyta</taxon>
        <taxon>Spermatophyta</taxon>
        <taxon>Magnoliopsida</taxon>
        <taxon>Liliopsida</taxon>
        <taxon>Poales</taxon>
        <taxon>Poaceae</taxon>
        <taxon>BOP clade</taxon>
        <taxon>Oryzoideae</taxon>
        <taxon>Oryzeae</taxon>
        <taxon>Oryzinae</taxon>
        <taxon>Oryza</taxon>
        <taxon>Oryza sativa</taxon>
    </lineage>
</organism>